<dbReference type="AlphaFoldDB" id="A0A817A7B0"/>
<name>A0A817A7B0_BRANA</name>
<sequence>MELLEDGMCLSSWFQFRSASVLLVGRFSTQISSCSRLAACDPSEAALVAARGDVLTQPCVRGVLRVCSLQSFYGLHCRCRSLLSVVAQISLAFVEAMKFDWLETCLQFRLLSHSVKLLWRWGLCPVGLLYTSFRFNGCNGPGYEVWRRQSLSLKLNDGIVGWFLCLVPLGHSESCIGSCSIRVSGHPSLFFSWQPTCCRRTIISY</sequence>
<protein>
    <submittedName>
        <fullName evidence="1">(rape) hypothetical protein</fullName>
    </submittedName>
</protein>
<accession>A0A817A7B0</accession>
<proteinExistence type="predicted"/>
<dbReference type="Proteomes" id="UP001295469">
    <property type="component" value="Chromosome A08"/>
</dbReference>
<gene>
    <name evidence="1" type="ORF">DARMORV10_A08P19950.1</name>
</gene>
<reference evidence="1" key="1">
    <citation type="submission" date="2021-01" db="EMBL/GenBank/DDBJ databases">
        <authorList>
            <consortium name="Genoscope - CEA"/>
            <person name="William W."/>
        </authorList>
    </citation>
    <scope>NUCLEOTIDE SEQUENCE</scope>
</reference>
<organism evidence="1">
    <name type="scientific">Brassica napus</name>
    <name type="common">Rape</name>
    <dbReference type="NCBI Taxonomy" id="3708"/>
    <lineage>
        <taxon>Eukaryota</taxon>
        <taxon>Viridiplantae</taxon>
        <taxon>Streptophyta</taxon>
        <taxon>Embryophyta</taxon>
        <taxon>Tracheophyta</taxon>
        <taxon>Spermatophyta</taxon>
        <taxon>Magnoliopsida</taxon>
        <taxon>eudicotyledons</taxon>
        <taxon>Gunneridae</taxon>
        <taxon>Pentapetalae</taxon>
        <taxon>rosids</taxon>
        <taxon>malvids</taxon>
        <taxon>Brassicales</taxon>
        <taxon>Brassicaceae</taxon>
        <taxon>Brassiceae</taxon>
        <taxon>Brassica</taxon>
    </lineage>
</organism>
<evidence type="ECO:0000313" key="1">
    <source>
        <dbReference type="EMBL" id="CAF2244286.1"/>
    </source>
</evidence>
<dbReference type="EMBL" id="HG994362">
    <property type="protein sequence ID" value="CAF2244286.1"/>
    <property type="molecule type" value="Genomic_DNA"/>
</dbReference>